<comment type="function">
    <text evidence="2">Scaffold protein in the commander complex that is essential for endosomal recycling of transmembrane cargos; the commander complex is composed of the CCC subcomplex and the retriever subcomplex. May modulate activity of cullin-RING E3 ubiquitin ligase (CRL) complexes. Down-regulates activation of NF-kappa-B. Inhibits TNF-induced NFKB1 activation.</text>
</comment>
<dbReference type="Pfam" id="PF07258">
    <property type="entry name" value="COMM_domain"/>
    <property type="match status" value="1"/>
</dbReference>
<name>A0A9Q1AXZ6_9SAUR</name>
<dbReference type="PROSITE" id="PS51269">
    <property type="entry name" value="COMM"/>
    <property type="match status" value="1"/>
</dbReference>
<accession>A0A9Q1AXZ6</accession>
<dbReference type="OrthoDB" id="10251827at2759"/>
<gene>
    <name evidence="5" type="ORF">JRQ81_019440</name>
</gene>
<feature type="domain" description="COMM" evidence="4">
    <location>
        <begin position="130"/>
        <end position="197"/>
    </location>
</feature>
<evidence type="ECO:0000256" key="2">
    <source>
        <dbReference type="ARBA" id="ARBA00093393"/>
    </source>
</evidence>
<evidence type="ECO:0000256" key="1">
    <source>
        <dbReference type="ARBA" id="ARBA00039908"/>
    </source>
</evidence>
<dbReference type="InterPro" id="IPR017920">
    <property type="entry name" value="COMM"/>
</dbReference>
<dbReference type="Proteomes" id="UP001142489">
    <property type="component" value="Unassembled WGS sequence"/>
</dbReference>
<dbReference type="PANTHER" id="PTHR16231:SF5">
    <property type="entry name" value="COMM DOMAIN-CONTAINING PROTEIN 6"/>
    <property type="match status" value="1"/>
</dbReference>
<reference evidence="5" key="1">
    <citation type="journal article" date="2023" name="DNA Res.">
        <title>Chromosome-level genome assembly of Phrynocephalus forsythii using third-generation DNA sequencing and Hi-C analysis.</title>
        <authorList>
            <person name="Qi Y."/>
            <person name="Zhao W."/>
            <person name="Zhao Y."/>
            <person name="Niu C."/>
            <person name="Cao S."/>
            <person name="Zhang Y."/>
        </authorList>
    </citation>
    <scope>NUCLEOTIDE SEQUENCE</scope>
    <source>
        <tissue evidence="5">Muscle</tissue>
    </source>
</reference>
<dbReference type="InterPro" id="IPR047155">
    <property type="entry name" value="COMMD4/6/7/8"/>
</dbReference>
<dbReference type="Pfam" id="PF21672">
    <property type="entry name" value="COMM_HN"/>
    <property type="match status" value="1"/>
</dbReference>
<organism evidence="5 6">
    <name type="scientific">Phrynocephalus forsythii</name>
    <dbReference type="NCBI Taxonomy" id="171643"/>
    <lineage>
        <taxon>Eukaryota</taxon>
        <taxon>Metazoa</taxon>
        <taxon>Chordata</taxon>
        <taxon>Craniata</taxon>
        <taxon>Vertebrata</taxon>
        <taxon>Euteleostomi</taxon>
        <taxon>Lepidosauria</taxon>
        <taxon>Squamata</taxon>
        <taxon>Bifurcata</taxon>
        <taxon>Unidentata</taxon>
        <taxon>Episquamata</taxon>
        <taxon>Toxicofera</taxon>
        <taxon>Iguania</taxon>
        <taxon>Acrodonta</taxon>
        <taxon>Agamidae</taxon>
        <taxon>Agaminae</taxon>
        <taxon>Phrynocephalus</taxon>
    </lineage>
</organism>
<evidence type="ECO:0000256" key="3">
    <source>
        <dbReference type="ARBA" id="ARBA00093468"/>
    </source>
</evidence>
<dbReference type="GO" id="GO:0051059">
    <property type="term" value="F:NF-kappaB binding"/>
    <property type="evidence" value="ECO:0007669"/>
    <property type="project" value="TreeGrafter"/>
</dbReference>
<comment type="caution">
    <text evidence="5">The sequence shown here is derived from an EMBL/GenBank/DDBJ whole genome shotgun (WGS) entry which is preliminary data.</text>
</comment>
<comment type="similarity">
    <text evidence="3">Belongs to the COMM domain-containing protein 6 family.</text>
</comment>
<dbReference type="PANTHER" id="PTHR16231">
    <property type="entry name" value="COMM DOMAIN-CONTAINING PROTEIN 4-8 FAMILY MEMBER"/>
    <property type="match status" value="1"/>
</dbReference>
<dbReference type="EMBL" id="JAPFRF010000010">
    <property type="protein sequence ID" value="KAJ7319929.1"/>
    <property type="molecule type" value="Genomic_DNA"/>
</dbReference>
<evidence type="ECO:0000259" key="4">
    <source>
        <dbReference type="PROSITE" id="PS51269"/>
    </source>
</evidence>
<evidence type="ECO:0000313" key="6">
    <source>
        <dbReference type="Proteomes" id="UP001142489"/>
    </source>
</evidence>
<keyword evidence="6" id="KW-1185">Reference proteome</keyword>
<dbReference type="AlphaFoldDB" id="A0A9Q1AXZ6"/>
<protein>
    <recommendedName>
        <fullName evidence="1">COMM domain-containing protein 6</fullName>
    </recommendedName>
</protein>
<sequence length="197" mass="21668">MASGPWDFSNTTDIIRGIPQDLFAELCEQIIQYLQCQVPAVNTIELCQRFQAAGIEIVASDLAKVVNAISFIFSTAAKNKLSSEDLSTRLGHTVSALPKQALQVIRHIWNEQGRSLTEAENAKNMVAAGQLVDFQWKLGVAVSSDSCKSLKSPYVTMTVKVADASGHITSKTFEMTVPQFQNFYSQFKEMASVLETV</sequence>
<evidence type="ECO:0000313" key="5">
    <source>
        <dbReference type="EMBL" id="KAJ7319929.1"/>
    </source>
</evidence>
<proteinExistence type="inferred from homology"/>